<feature type="domain" description="Amine oxidase" evidence="12">
    <location>
        <begin position="15"/>
        <end position="456"/>
    </location>
</feature>
<accession>A0A1S7FWV0</accession>
<dbReference type="KEGG" id="lwi:UE46_13120"/>
<keyword evidence="10 11" id="KW-0350">Heme biosynthesis</keyword>
<comment type="function">
    <text evidence="11">Involved in coproporphyrin-dependent heme b biosynthesis. Catalyzes the oxidation of coproporphyrinogen III to coproporphyrin III.</text>
</comment>
<evidence type="ECO:0000256" key="6">
    <source>
        <dbReference type="ARBA" id="ARBA00019046"/>
    </source>
</evidence>
<reference evidence="14" key="1">
    <citation type="submission" date="2015-03" db="EMBL/GenBank/DDBJ databases">
        <authorList>
            <person name="Ferrari E."/>
            <person name="Walter M.C."/>
            <person name="Huptas C."/>
            <person name="Scherer S."/>
            <person name="Mueller-Herbst S."/>
        </authorList>
    </citation>
    <scope>NUCLEOTIDE SEQUENCE [LARGE SCALE GENOMIC DNA]</scope>
    <source>
        <strain evidence="14">LWP01</strain>
    </source>
</reference>
<sequence>MVKKKIVVIGGGITGLSSTFYLKKELEKQGLDYELVLLEAGTKVGGKIETVRQDGYVIERGPDSFLRRKPEMKKLVADLDLEDQLVENATGDNYVLAKQGLHPIPKSSIMGIPARYRPFFKTGLLSASGKIRVLGDLFVGKQQVDGEDMALGTFLRARVGDEMVDNILEPLMSGIYAGDLDEMSAEATGERFLNLEREYGSLIKGVRGIYDKTTAQQSTTSTFLTMRGGLATIVEALEQELSAKIIKKGKRVQKITRQARGYELTISNQEKLQADSIFIALPYHEIVPMFRDDSNFEEIGEVPAASVAAVSMIFPKDAIEKDIKGSGFVVSRNEDFSMTACSWIHQKWPHTVPDDKVLLRAFVGRRKEESIVDLADKAIEETVLNDLNRIMTINRAPDYTMVTRWRNSLPQYTVGHVQRREAIFEEFRKSYPGIFAGGASFDGVELSECVRQGIDGTTAVLKHLESIEI</sequence>
<dbReference type="InterPro" id="IPR002937">
    <property type="entry name" value="Amino_oxidase"/>
</dbReference>
<dbReference type="GO" id="GO:0006783">
    <property type="term" value="P:heme biosynthetic process"/>
    <property type="evidence" value="ECO:0007669"/>
    <property type="project" value="UniProtKB-UniRule"/>
</dbReference>
<keyword evidence="14" id="KW-1185">Reference proteome</keyword>
<name>A0A1S7FWV0_9LIST</name>
<evidence type="ECO:0000256" key="3">
    <source>
        <dbReference type="ARBA" id="ARBA00004744"/>
    </source>
</evidence>
<gene>
    <name evidence="13" type="ORF">UE46_13120</name>
</gene>
<dbReference type="PANTHER" id="PTHR42923">
    <property type="entry name" value="PROTOPORPHYRINOGEN OXIDASE"/>
    <property type="match status" value="1"/>
</dbReference>
<dbReference type="GO" id="GO:0004729">
    <property type="term" value="F:oxygen-dependent protoporphyrinogen oxidase activity"/>
    <property type="evidence" value="ECO:0007669"/>
    <property type="project" value="UniProtKB-UniRule"/>
</dbReference>
<dbReference type="EC" id="1.3.3.15" evidence="5 11"/>
<comment type="similarity">
    <text evidence="4 11">Belongs to the protoporphyrinogen/coproporphyrinogen oxidase family. Coproporphyrinogen III oxidase subfamily.</text>
</comment>
<dbReference type="AlphaFoldDB" id="A0A1S7FWV0"/>
<dbReference type="EMBL" id="CP011102">
    <property type="protein sequence ID" value="AQY51870.1"/>
    <property type="molecule type" value="Genomic_DNA"/>
</dbReference>
<protein>
    <recommendedName>
        <fullName evidence="6 11">Coproporphyrinogen III oxidase</fullName>
        <ecNumber evidence="5 11">1.3.3.15</ecNumber>
    </recommendedName>
</protein>
<evidence type="ECO:0000256" key="11">
    <source>
        <dbReference type="RuleBase" id="RU364052"/>
    </source>
</evidence>
<evidence type="ECO:0000256" key="7">
    <source>
        <dbReference type="ARBA" id="ARBA00022630"/>
    </source>
</evidence>
<dbReference type="NCBIfam" id="NF008845">
    <property type="entry name" value="PRK11883.1-5"/>
    <property type="match status" value="1"/>
</dbReference>
<comment type="pathway">
    <text evidence="3 11">Porphyrin-containing compound metabolism; protoheme biosynthesis.</text>
</comment>
<evidence type="ECO:0000256" key="10">
    <source>
        <dbReference type="ARBA" id="ARBA00023133"/>
    </source>
</evidence>
<evidence type="ECO:0000256" key="5">
    <source>
        <dbReference type="ARBA" id="ARBA00012402"/>
    </source>
</evidence>
<evidence type="ECO:0000313" key="13">
    <source>
        <dbReference type="EMBL" id="AQY51870.1"/>
    </source>
</evidence>
<dbReference type="Pfam" id="PF01593">
    <property type="entry name" value="Amino_oxidase"/>
    <property type="match status" value="1"/>
</dbReference>
<dbReference type="InterPro" id="IPR050464">
    <property type="entry name" value="Zeta_carotene_desat/Oxidored"/>
</dbReference>
<keyword evidence="9 11" id="KW-0560">Oxidoreductase</keyword>
<dbReference type="Proteomes" id="UP000223060">
    <property type="component" value="Chromosome"/>
</dbReference>
<dbReference type="PANTHER" id="PTHR42923:SF3">
    <property type="entry name" value="PROTOPORPHYRINOGEN OXIDASE"/>
    <property type="match status" value="1"/>
</dbReference>
<dbReference type="InterPro" id="IPR036188">
    <property type="entry name" value="FAD/NAD-bd_sf"/>
</dbReference>
<dbReference type="SUPFAM" id="SSF54373">
    <property type="entry name" value="FAD-linked reductases, C-terminal domain"/>
    <property type="match status" value="1"/>
</dbReference>
<dbReference type="Gene3D" id="1.10.3110.10">
    <property type="entry name" value="protoporphyrinogen ix oxidase, domain 3"/>
    <property type="match status" value="1"/>
</dbReference>
<dbReference type="Gene3D" id="3.50.50.60">
    <property type="entry name" value="FAD/NAD(P)-binding domain"/>
    <property type="match status" value="1"/>
</dbReference>
<dbReference type="RefSeq" id="WP_036059382.1">
    <property type="nucleotide sequence ID" value="NZ_CP011102.1"/>
</dbReference>
<organism evidence="13 14">
    <name type="scientific">Listeria weihenstephanensis</name>
    <dbReference type="NCBI Taxonomy" id="1006155"/>
    <lineage>
        <taxon>Bacteria</taxon>
        <taxon>Bacillati</taxon>
        <taxon>Bacillota</taxon>
        <taxon>Bacilli</taxon>
        <taxon>Bacillales</taxon>
        <taxon>Listeriaceae</taxon>
        <taxon>Listeria</taxon>
    </lineage>
</organism>
<comment type="subcellular location">
    <subcellularLocation>
        <location evidence="11">Cytoplasm</location>
    </subcellularLocation>
</comment>
<evidence type="ECO:0000256" key="1">
    <source>
        <dbReference type="ARBA" id="ARBA00001755"/>
    </source>
</evidence>
<evidence type="ECO:0000313" key="14">
    <source>
        <dbReference type="Proteomes" id="UP000223060"/>
    </source>
</evidence>
<comment type="catalytic activity">
    <reaction evidence="1">
        <text>coproporphyrinogen III + 3 O2 = coproporphyrin III + 3 H2O2</text>
        <dbReference type="Rhea" id="RHEA:43436"/>
        <dbReference type="ChEBI" id="CHEBI:15379"/>
        <dbReference type="ChEBI" id="CHEBI:16240"/>
        <dbReference type="ChEBI" id="CHEBI:57309"/>
        <dbReference type="ChEBI" id="CHEBI:131725"/>
        <dbReference type="EC" id="1.3.3.15"/>
    </reaction>
    <physiologicalReaction direction="left-to-right" evidence="1">
        <dbReference type="Rhea" id="RHEA:43437"/>
    </physiologicalReaction>
</comment>
<keyword evidence="11" id="KW-0963">Cytoplasm</keyword>
<dbReference type="InterPro" id="IPR004572">
    <property type="entry name" value="Protoporphyrinogen_oxidase"/>
</dbReference>
<keyword evidence="8 11" id="KW-0274">FAD</keyword>
<dbReference type="UniPathway" id="UPA00252"/>
<dbReference type="GO" id="GO:0005737">
    <property type="term" value="C:cytoplasm"/>
    <property type="evidence" value="ECO:0007669"/>
    <property type="project" value="UniProtKB-SubCell"/>
</dbReference>
<evidence type="ECO:0000256" key="9">
    <source>
        <dbReference type="ARBA" id="ARBA00023002"/>
    </source>
</evidence>
<evidence type="ECO:0000256" key="4">
    <source>
        <dbReference type="ARBA" id="ARBA00008310"/>
    </source>
</evidence>
<evidence type="ECO:0000256" key="2">
    <source>
        <dbReference type="ARBA" id="ARBA00001974"/>
    </source>
</evidence>
<comment type="cofactor">
    <cofactor evidence="2 11">
        <name>FAD</name>
        <dbReference type="ChEBI" id="CHEBI:57692"/>
    </cofactor>
</comment>
<keyword evidence="7 11" id="KW-0285">Flavoprotein</keyword>
<dbReference type="SUPFAM" id="SSF51905">
    <property type="entry name" value="FAD/NAD(P)-binding domain"/>
    <property type="match status" value="1"/>
</dbReference>
<evidence type="ECO:0000256" key="8">
    <source>
        <dbReference type="ARBA" id="ARBA00022827"/>
    </source>
</evidence>
<evidence type="ECO:0000259" key="12">
    <source>
        <dbReference type="Pfam" id="PF01593"/>
    </source>
</evidence>
<proteinExistence type="inferred from homology"/>
<dbReference type="NCBIfam" id="TIGR00562">
    <property type="entry name" value="proto_IX_ox"/>
    <property type="match status" value="1"/>
</dbReference>
<dbReference type="Gene3D" id="3.90.660.20">
    <property type="entry name" value="Protoporphyrinogen oxidase, mitochondrial, domain 2"/>
    <property type="match status" value="1"/>
</dbReference>